<comment type="caution">
    <text evidence="2">The sequence shown here is derived from an EMBL/GenBank/DDBJ whole genome shotgun (WGS) entry which is preliminary data.</text>
</comment>
<keyword evidence="1" id="KW-1133">Transmembrane helix</keyword>
<proteinExistence type="predicted"/>
<keyword evidence="3" id="KW-1185">Reference proteome</keyword>
<evidence type="ECO:0000256" key="1">
    <source>
        <dbReference type="SAM" id="Phobius"/>
    </source>
</evidence>
<dbReference type="AlphaFoldDB" id="A0A2R5FIH0"/>
<dbReference type="EMBL" id="BDOQ01000019">
    <property type="protein sequence ID" value="GBG15704.1"/>
    <property type="molecule type" value="Genomic_DNA"/>
</dbReference>
<keyword evidence="1" id="KW-0472">Membrane</keyword>
<accession>A0A2R5FIH0</accession>
<evidence type="ECO:0000313" key="2">
    <source>
        <dbReference type="EMBL" id="GBG15704.1"/>
    </source>
</evidence>
<feature type="transmembrane region" description="Helical" evidence="1">
    <location>
        <begin position="12"/>
        <end position="34"/>
    </location>
</feature>
<dbReference type="RefSeq" id="WP_109016844.1">
    <property type="nucleotide sequence ID" value="NZ_BDOQ01000019.1"/>
</dbReference>
<evidence type="ECO:0000313" key="3">
    <source>
        <dbReference type="Proteomes" id="UP000245081"/>
    </source>
</evidence>
<sequence>MMWGYGMGPWWGWFGMGLFWLVIILLVVVAVNYMNSKPSPPSDSLKATGKTAMDYLEESYAKGEIPRDEFLQKREDLKRN</sequence>
<protein>
    <submittedName>
        <fullName evidence="2">Putative membrane protein</fullName>
    </submittedName>
</protein>
<organism evidence="2 3">
    <name type="scientific">Novimethylophilus kurashikiensis</name>
    <dbReference type="NCBI Taxonomy" id="1825523"/>
    <lineage>
        <taxon>Bacteria</taxon>
        <taxon>Pseudomonadati</taxon>
        <taxon>Pseudomonadota</taxon>
        <taxon>Betaproteobacteria</taxon>
        <taxon>Nitrosomonadales</taxon>
        <taxon>Methylophilaceae</taxon>
        <taxon>Novimethylophilus</taxon>
    </lineage>
</organism>
<reference evidence="2 3" key="1">
    <citation type="journal article" date="2018" name="Environ. Microbiol.">
        <title>Isolation and genomic characterization of Novimethylophilus kurashikiensis gen. nov. sp. nov., a new lanthanide-dependent methylotrophic species of Methylophilaceae.</title>
        <authorList>
            <person name="Lv H."/>
            <person name="Sahin N."/>
            <person name="Tani A."/>
        </authorList>
    </citation>
    <scope>NUCLEOTIDE SEQUENCE [LARGE SCALE GENOMIC DNA]</scope>
    <source>
        <strain evidence="2 3">La2-4</strain>
    </source>
</reference>
<dbReference type="Proteomes" id="UP000245081">
    <property type="component" value="Unassembled WGS sequence"/>
</dbReference>
<dbReference type="OrthoDB" id="1123500at2"/>
<gene>
    <name evidence="2" type="ORF">NMK_3315</name>
</gene>
<name>A0A2R5FIH0_9PROT</name>
<keyword evidence="1" id="KW-0812">Transmembrane</keyword>